<comment type="caution">
    <text evidence="1">The sequence shown here is derived from an EMBL/GenBank/DDBJ whole genome shotgun (WGS) entry which is preliminary data.</text>
</comment>
<evidence type="ECO:0000313" key="2">
    <source>
        <dbReference type="Proteomes" id="UP001066276"/>
    </source>
</evidence>
<dbReference type="EMBL" id="JANPWB010000003">
    <property type="protein sequence ID" value="KAJ1198255.1"/>
    <property type="molecule type" value="Genomic_DNA"/>
</dbReference>
<evidence type="ECO:0000313" key="1">
    <source>
        <dbReference type="EMBL" id="KAJ1198255.1"/>
    </source>
</evidence>
<gene>
    <name evidence="1" type="ORF">NDU88_002098</name>
</gene>
<name>A0AAV7VDC2_PLEWA</name>
<accession>A0AAV7VDC2</accession>
<dbReference type="Proteomes" id="UP001066276">
    <property type="component" value="Chromosome 2_1"/>
</dbReference>
<protein>
    <submittedName>
        <fullName evidence="1">Uncharacterized protein</fullName>
    </submittedName>
</protein>
<proteinExistence type="predicted"/>
<organism evidence="1 2">
    <name type="scientific">Pleurodeles waltl</name>
    <name type="common">Iberian ribbed newt</name>
    <dbReference type="NCBI Taxonomy" id="8319"/>
    <lineage>
        <taxon>Eukaryota</taxon>
        <taxon>Metazoa</taxon>
        <taxon>Chordata</taxon>
        <taxon>Craniata</taxon>
        <taxon>Vertebrata</taxon>
        <taxon>Euteleostomi</taxon>
        <taxon>Amphibia</taxon>
        <taxon>Batrachia</taxon>
        <taxon>Caudata</taxon>
        <taxon>Salamandroidea</taxon>
        <taxon>Salamandridae</taxon>
        <taxon>Pleurodelinae</taxon>
        <taxon>Pleurodeles</taxon>
    </lineage>
</organism>
<reference evidence="1" key="1">
    <citation type="journal article" date="2022" name="bioRxiv">
        <title>Sequencing and chromosome-scale assembly of the giantPleurodeles waltlgenome.</title>
        <authorList>
            <person name="Brown T."/>
            <person name="Elewa A."/>
            <person name="Iarovenko S."/>
            <person name="Subramanian E."/>
            <person name="Araus A.J."/>
            <person name="Petzold A."/>
            <person name="Susuki M."/>
            <person name="Suzuki K.-i.T."/>
            <person name="Hayashi T."/>
            <person name="Toyoda A."/>
            <person name="Oliveira C."/>
            <person name="Osipova E."/>
            <person name="Leigh N.D."/>
            <person name="Simon A."/>
            <person name="Yun M.H."/>
        </authorList>
    </citation>
    <scope>NUCLEOTIDE SEQUENCE</scope>
    <source>
        <strain evidence="1">20211129_DDA</strain>
        <tissue evidence="1">Liver</tissue>
    </source>
</reference>
<dbReference type="AlphaFoldDB" id="A0AAV7VDC2"/>
<sequence>MGKIVAAALDASRIQPQLFKSPPKKVHPSFPFAAVGVVLGPQLFPLRCGDSRPGLFVWDLEYRRRSLHGSYALVIETRARCVYLDLSVRRQETLCIVLRFNSDKFECVEF</sequence>
<keyword evidence="2" id="KW-1185">Reference proteome</keyword>